<gene>
    <name evidence="6" type="ORF">B8W98_08580</name>
</gene>
<dbReference type="GO" id="GO:0016788">
    <property type="term" value="F:hydrolase activity, acting on ester bonds"/>
    <property type="evidence" value="ECO:0007669"/>
    <property type="project" value="InterPro"/>
</dbReference>
<dbReference type="CDD" id="cd21141">
    <property type="entry name" value="Cas6_III-like"/>
    <property type="match status" value="1"/>
</dbReference>
<reference evidence="6 7" key="1">
    <citation type="submission" date="2017-04" db="EMBL/GenBank/DDBJ databases">
        <title>Kefir bacterial isolates.</title>
        <authorList>
            <person name="Kim Y."/>
            <person name="Blasche S."/>
            <person name="Patil K.R."/>
        </authorList>
    </citation>
    <scope>NUCLEOTIDE SEQUENCE [LARGE SCALE GENOMIC DNA]</scope>
    <source>
        <strain evidence="6 7">OG2</strain>
    </source>
</reference>
<dbReference type="Proteomes" id="UP000216802">
    <property type="component" value="Unassembled WGS sequence"/>
</dbReference>
<dbReference type="InterPro" id="IPR019267">
    <property type="entry name" value="CRISPR-assoc_Cas6_C"/>
</dbReference>
<dbReference type="Pfam" id="PF10040">
    <property type="entry name" value="CRISPR_Cas6"/>
    <property type="match status" value="1"/>
</dbReference>
<feature type="domain" description="CRISPR-associated protein Cas6 C-terminal" evidence="5">
    <location>
        <begin position="134"/>
        <end position="250"/>
    </location>
</feature>
<dbReference type="EMBL" id="NCXI01000065">
    <property type="protein sequence ID" value="PAK80121.1"/>
    <property type="molecule type" value="Genomic_DNA"/>
</dbReference>
<keyword evidence="3" id="KW-0378">Hydrolase</keyword>
<evidence type="ECO:0000256" key="1">
    <source>
        <dbReference type="ARBA" id="ARBA00022722"/>
    </source>
</evidence>
<dbReference type="GO" id="GO:0004519">
    <property type="term" value="F:endonuclease activity"/>
    <property type="evidence" value="ECO:0007669"/>
    <property type="project" value="UniProtKB-KW"/>
</dbReference>
<sequence>MFNFDFFGDWKLKKIIIICKRPTRIEKKLAVFFNAWLMDQIPDQTADVFHRSGDKPYTIHAEATSSELKFIVSLLKEKKVQEITTFFDNFSKDKIVFNSVNEEFKIRQIKKEECSEKDLTERFYQEDAARIFNLDFISPTAFKSQNSFIFLPDIRLIFQSLMRKYEYVFSDTDHVDVELLDQIIQSTRIKHFKIKSEYYSIHQAFIPGFKGKIKLSCSGPQTLVNYVNLLLKFGEYAGIGVKTGLGMGAVLVNQDRKKDGENG</sequence>
<dbReference type="Gene3D" id="3.30.70.1900">
    <property type="match status" value="1"/>
</dbReference>
<keyword evidence="2" id="KW-0255">Endonuclease</keyword>
<protein>
    <submittedName>
        <fullName evidence="6">CRISPR-associated endoribonuclease Cas6</fullName>
    </submittedName>
</protein>
<dbReference type="InterPro" id="IPR010156">
    <property type="entry name" value="CRISPR-assoc_prot_Cas6"/>
</dbReference>
<name>A0A269Y4R6_9LACO</name>
<evidence type="ECO:0000256" key="2">
    <source>
        <dbReference type="ARBA" id="ARBA00022759"/>
    </source>
</evidence>
<keyword evidence="1" id="KW-0540">Nuclease</keyword>
<evidence type="ECO:0000259" key="5">
    <source>
        <dbReference type="Pfam" id="PF10040"/>
    </source>
</evidence>
<dbReference type="GO" id="GO:0051607">
    <property type="term" value="P:defense response to virus"/>
    <property type="evidence" value="ECO:0007669"/>
    <property type="project" value="UniProtKB-KW"/>
</dbReference>
<comment type="caution">
    <text evidence="6">The sequence shown here is derived from an EMBL/GenBank/DDBJ whole genome shotgun (WGS) entry which is preliminary data.</text>
</comment>
<accession>A0A269Y4R6</accession>
<evidence type="ECO:0000256" key="4">
    <source>
        <dbReference type="ARBA" id="ARBA00023118"/>
    </source>
</evidence>
<organism evidence="6 7">
    <name type="scientific">Lentilactobacillus parakefiri</name>
    <dbReference type="NCBI Taxonomy" id="152332"/>
    <lineage>
        <taxon>Bacteria</taxon>
        <taxon>Bacillati</taxon>
        <taxon>Bacillota</taxon>
        <taxon>Bacilli</taxon>
        <taxon>Lactobacillales</taxon>
        <taxon>Lactobacillaceae</taxon>
        <taxon>Lentilactobacillus</taxon>
    </lineage>
</organism>
<evidence type="ECO:0000256" key="3">
    <source>
        <dbReference type="ARBA" id="ARBA00022801"/>
    </source>
</evidence>
<evidence type="ECO:0000313" key="6">
    <source>
        <dbReference type="EMBL" id="PAK80121.1"/>
    </source>
</evidence>
<dbReference type="NCBIfam" id="TIGR01877">
    <property type="entry name" value="cas_cas6"/>
    <property type="match status" value="1"/>
</dbReference>
<keyword evidence="4" id="KW-0051">Antiviral defense</keyword>
<dbReference type="AlphaFoldDB" id="A0A269Y4R6"/>
<evidence type="ECO:0000313" key="7">
    <source>
        <dbReference type="Proteomes" id="UP000216802"/>
    </source>
</evidence>
<proteinExistence type="predicted"/>